<sequence length="693" mass="78518">MQRDVMSRWIIETKFFFLFLILFFFFSYLSISLCVCVLGNTGRKMEESPKDAVETATSLRDDPLLERLRKKHTGLRQHCLDEAQKALEMENLFASKRMHNLPPSLDLISDEITLALNEIAMRCEEYAVPCVGQLLKDVRARMNQQLREAYASLEAGHKSAFYNLEEKTAGTRQSLEVGDSARKLGIAAMQQSEREPAPSNKEGSQKAFVENDQSRMRGTSFKSLSARDFFSSTLSVFAEITAVLLRCEVVRIFLYDEYDNLRCGARFPFNTTVGDPLAGNDKELMLAKEIHTTVCRKYIAINGREPQRLTMSERDHGVMEEELQQLGWKSMTSCLIFPIFSSIGCGRPYGMIHAVNKQGVTFDQPGVFDENDEVFVSMTARLLGCLLTRYPIKYFQLPVGQKLRKSFVSSLTRDAETHLAPLLRDEVEGGAEVGNKANQMFSRVLFFRAPINAVYQSPSLRKKVRKLESLKIIDKTLSTVEFDISALEELWRVGHDENILMYQECQQLNEQLNTLQILLRTVLDAIGASRVLGNMGDLASYLQLLELYARQENVSMLTELISQVLLNARVDVPVPPELKGVPPGRLSPTEMIRIERRVAQTPSKLKFGAAAPSGVRTYSYDPQRRREQVRFFNELAEKRALDVALRDVPKVVKGYKTETVAAQTKKVNQPVSSLLHFGPTDYASKRPFQLGKR</sequence>
<accession>A0A061J2C4</accession>
<evidence type="ECO:0000313" key="1">
    <source>
        <dbReference type="EMBL" id="ESL08281.1"/>
    </source>
</evidence>
<dbReference type="VEuPathDB" id="TriTrypDB:TRSC58_04018"/>
<proteinExistence type="predicted"/>
<organism evidence="1 2">
    <name type="scientific">Trypanosoma rangeli SC58</name>
    <dbReference type="NCBI Taxonomy" id="429131"/>
    <lineage>
        <taxon>Eukaryota</taxon>
        <taxon>Discoba</taxon>
        <taxon>Euglenozoa</taxon>
        <taxon>Kinetoplastea</taxon>
        <taxon>Metakinetoplastina</taxon>
        <taxon>Trypanosomatida</taxon>
        <taxon>Trypanosomatidae</taxon>
        <taxon>Trypanosoma</taxon>
        <taxon>Herpetosoma</taxon>
    </lineage>
</organism>
<dbReference type="AlphaFoldDB" id="A0A061J2C4"/>
<evidence type="ECO:0000313" key="2">
    <source>
        <dbReference type="Proteomes" id="UP000031737"/>
    </source>
</evidence>
<protein>
    <recommendedName>
        <fullName evidence="3">GAF domain-containing protein</fullName>
    </recommendedName>
</protein>
<gene>
    <name evidence="1" type="ORF">TRSC58_04018</name>
</gene>
<dbReference type="EMBL" id="AUPL01004018">
    <property type="protein sequence ID" value="ESL08281.1"/>
    <property type="molecule type" value="Genomic_DNA"/>
</dbReference>
<keyword evidence="2" id="KW-1185">Reference proteome</keyword>
<dbReference type="OrthoDB" id="272073at2759"/>
<comment type="caution">
    <text evidence="1">The sequence shown here is derived from an EMBL/GenBank/DDBJ whole genome shotgun (WGS) entry which is preliminary data.</text>
</comment>
<dbReference type="Proteomes" id="UP000031737">
    <property type="component" value="Unassembled WGS sequence"/>
</dbReference>
<name>A0A061J2C4_TRYRA</name>
<evidence type="ECO:0008006" key="3">
    <source>
        <dbReference type="Google" id="ProtNLM"/>
    </source>
</evidence>
<reference evidence="1 2" key="1">
    <citation type="submission" date="2013-07" db="EMBL/GenBank/DDBJ databases">
        <authorList>
            <person name="Stoco P.H."/>
            <person name="Wagner G."/>
            <person name="Gerber A."/>
            <person name="Zaha A."/>
            <person name="Thompson C."/>
            <person name="Bartholomeu D.C."/>
            <person name="Luckemeyer D.D."/>
            <person name="Bahia D."/>
            <person name="Loreto E."/>
            <person name="Prestes E.B."/>
            <person name="Lima F.M."/>
            <person name="Rodrigues-Luiz G."/>
            <person name="Vallejo G.A."/>
            <person name="Filho J.F."/>
            <person name="Monteiro K.M."/>
            <person name="Tyler K.M."/>
            <person name="de Almeida L.G."/>
            <person name="Ortiz M.F."/>
            <person name="Siervo M.A."/>
            <person name="de Moraes M.H."/>
            <person name="Cunha O.L."/>
            <person name="Mendonca-Neto R."/>
            <person name="Silva R."/>
            <person name="Teixeira S.M."/>
            <person name="Murta S.M."/>
            <person name="Sincero T.C."/>
            <person name="Mendes T.A."/>
            <person name="Urmenyi T.P."/>
            <person name="Silva V.G."/>
            <person name="da Rocha W.D."/>
            <person name="Andersson B."/>
            <person name="Romanha A.J."/>
            <person name="Steindel M."/>
            <person name="de Vasconcelos A.T."/>
            <person name="Grisard E.C."/>
        </authorList>
    </citation>
    <scope>NUCLEOTIDE SEQUENCE [LARGE SCALE GENOMIC DNA]</scope>
    <source>
        <strain evidence="1 2">SC58</strain>
    </source>
</reference>